<dbReference type="Proteomes" id="UP000204221">
    <property type="component" value="Chromosome"/>
</dbReference>
<sequence length="160" mass="17440">MFGYYTGDMTLSISDRIGHHLKRVDQELIAAKSAVLNPHGLTVPQYTVLLALFQEPGLSGAALARRCLVTPQTMSTVIATLEGKGLVDRQNHPVHTHVQEVRLSRKGRTVLAKADEAAVEVERALSGRFTAEESALLLEFLGRCSDALGEVRRPSRGPAR</sequence>
<dbReference type="KEGG" id="ahg:AHOG_20655"/>
<evidence type="ECO:0000313" key="3">
    <source>
        <dbReference type="Proteomes" id="UP000204221"/>
    </source>
</evidence>
<dbReference type="SUPFAM" id="SSF46785">
    <property type="entry name" value="Winged helix' DNA-binding domain"/>
    <property type="match status" value="1"/>
</dbReference>
<dbReference type="PROSITE" id="PS50995">
    <property type="entry name" value="HTH_MARR_2"/>
    <property type="match status" value="1"/>
</dbReference>
<dbReference type="InterPro" id="IPR036390">
    <property type="entry name" value="WH_DNA-bd_sf"/>
</dbReference>
<dbReference type="InterPro" id="IPR000835">
    <property type="entry name" value="HTH_MarR-typ"/>
</dbReference>
<dbReference type="InterPro" id="IPR039422">
    <property type="entry name" value="MarR/SlyA-like"/>
</dbReference>
<dbReference type="GO" id="GO:0006950">
    <property type="term" value="P:response to stress"/>
    <property type="evidence" value="ECO:0007669"/>
    <property type="project" value="TreeGrafter"/>
</dbReference>
<reference evidence="2 3" key="1">
    <citation type="submission" date="2017-07" db="EMBL/GenBank/DDBJ databases">
        <title>Complete genome sequence of Actinoalloteichus hoggarensis DSM 45943, type strain of Actinoalloteichus hoggarensis.</title>
        <authorList>
            <person name="Ruckert C."/>
            <person name="Nouioui I."/>
            <person name="Willmese J."/>
            <person name="van Wezel G."/>
            <person name="Klenk H.-P."/>
            <person name="Kalinowski J."/>
            <person name="Zotchev S.B."/>
        </authorList>
    </citation>
    <scope>NUCLEOTIDE SEQUENCE [LARGE SCALE GENOMIC DNA]</scope>
    <source>
        <strain evidence="2 3">DSM 45943</strain>
    </source>
</reference>
<dbReference type="Gene3D" id="1.10.10.10">
    <property type="entry name" value="Winged helix-like DNA-binding domain superfamily/Winged helix DNA-binding domain"/>
    <property type="match status" value="1"/>
</dbReference>
<protein>
    <submittedName>
        <fullName evidence="2">Transcriptional regulator HosA</fullName>
    </submittedName>
</protein>
<dbReference type="AlphaFoldDB" id="A0A221W767"/>
<dbReference type="PANTHER" id="PTHR33164:SF43">
    <property type="entry name" value="HTH-TYPE TRANSCRIPTIONAL REPRESSOR YETL"/>
    <property type="match status" value="1"/>
</dbReference>
<dbReference type="GO" id="GO:0003700">
    <property type="term" value="F:DNA-binding transcription factor activity"/>
    <property type="evidence" value="ECO:0007669"/>
    <property type="project" value="InterPro"/>
</dbReference>
<organism evidence="2 3">
    <name type="scientific">Actinoalloteichus hoggarensis</name>
    <dbReference type="NCBI Taxonomy" id="1470176"/>
    <lineage>
        <taxon>Bacteria</taxon>
        <taxon>Bacillati</taxon>
        <taxon>Actinomycetota</taxon>
        <taxon>Actinomycetes</taxon>
        <taxon>Pseudonocardiales</taxon>
        <taxon>Pseudonocardiaceae</taxon>
        <taxon>Actinoalloteichus</taxon>
    </lineage>
</organism>
<name>A0A221W767_9PSEU</name>
<feature type="domain" description="HTH marR-type" evidence="1">
    <location>
        <begin position="14"/>
        <end position="146"/>
    </location>
</feature>
<evidence type="ECO:0000313" key="2">
    <source>
        <dbReference type="EMBL" id="ASO21748.1"/>
    </source>
</evidence>
<keyword evidence="3" id="KW-1185">Reference proteome</keyword>
<dbReference type="InterPro" id="IPR036388">
    <property type="entry name" value="WH-like_DNA-bd_sf"/>
</dbReference>
<gene>
    <name evidence="2" type="primary">hosA</name>
    <name evidence="2" type="ORF">AHOG_20655</name>
</gene>
<evidence type="ECO:0000259" key="1">
    <source>
        <dbReference type="PROSITE" id="PS50995"/>
    </source>
</evidence>
<proteinExistence type="predicted"/>
<dbReference type="Pfam" id="PF12802">
    <property type="entry name" value="MarR_2"/>
    <property type="match status" value="1"/>
</dbReference>
<dbReference type="PANTHER" id="PTHR33164">
    <property type="entry name" value="TRANSCRIPTIONAL REGULATOR, MARR FAMILY"/>
    <property type="match status" value="1"/>
</dbReference>
<dbReference type="EMBL" id="CP022521">
    <property type="protein sequence ID" value="ASO21748.1"/>
    <property type="molecule type" value="Genomic_DNA"/>
</dbReference>
<accession>A0A221W767</accession>
<dbReference type="SMART" id="SM00347">
    <property type="entry name" value="HTH_MARR"/>
    <property type="match status" value="1"/>
</dbReference>